<accession>A0AAV5A4Z7</accession>
<sequence>MRTSFTNPSKFSIRQYPHMQFYPIDGGKGMSETWHGLKWNKETPGNLLTPMVIKNGKHFYVDELCSGGMTAEGFNVFLIDSRFMVDTNNHYHRNLKDLDLTFSEILENGQVINFTDLSKEFERRMPNPKHIQADGRPVYGIPIILFIDDISTNTSKQWNKNYICYMSNGSLPHQHLEEEYNVHFVGASPNVAPLELVQDIRELFQVKDMFAQPLLASLLKFGDDLWKKRPLGMTKELFKYILDNEVKKIHQMGVSRNPLLDMPGVDIHQDTPTELLHTILLGVVKYFWGQTVFIIIGAKKFNIFKACLESVSSDRLNIPRIMASYMCQYRSSLIGKHYKMLIQVLPPIIFDLVPKDVLDAWLLLGQLTVLCWFTEIDDIEKYLE</sequence>
<comment type="caution">
    <text evidence="1">The sequence shown here is derived from an EMBL/GenBank/DDBJ whole genome shotgun (WGS) entry which is preliminary data.</text>
</comment>
<evidence type="ECO:0000313" key="2">
    <source>
        <dbReference type="Proteomes" id="UP001050691"/>
    </source>
</evidence>
<dbReference type="PANTHER" id="PTHR31912">
    <property type="entry name" value="IP13529P"/>
    <property type="match status" value="1"/>
</dbReference>
<organism evidence="1 2">
    <name type="scientific">Clathrus columnatus</name>
    <dbReference type="NCBI Taxonomy" id="1419009"/>
    <lineage>
        <taxon>Eukaryota</taxon>
        <taxon>Fungi</taxon>
        <taxon>Dikarya</taxon>
        <taxon>Basidiomycota</taxon>
        <taxon>Agaricomycotina</taxon>
        <taxon>Agaricomycetes</taxon>
        <taxon>Phallomycetidae</taxon>
        <taxon>Phallales</taxon>
        <taxon>Clathraceae</taxon>
        <taxon>Clathrus</taxon>
    </lineage>
</organism>
<dbReference type="EMBL" id="BPWL01000003">
    <property type="protein sequence ID" value="GJJ08096.1"/>
    <property type="molecule type" value="Genomic_DNA"/>
</dbReference>
<dbReference type="PANTHER" id="PTHR31912:SF34">
    <property type="entry name" value="NOTOCHORD-RELATED PROTEIN"/>
    <property type="match status" value="1"/>
</dbReference>
<dbReference type="Proteomes" id="UP001050691">
    <property type="component" value="Unassembled WGS sequence"/>
</dbReference>
<name>A0AAV5A4Z7_9AGAM</name>
<protein>
    <submittedName>
        <fullName evidence="1">Uncharacterized protein</fullName>
    </submittedName>
</protein>
<dbReference type="AlphaFoldDB" id="A0AAV5A4Z7"/>
<proteinExistence type="predicted"/>
<reference evidence="1" key="1">
    <citation type="submission" date="2021-10" db="EMBL/GenBank/DDBJ databases">
        <title>De novo Genome Assembly of Clathrus columnatus (Basidiomycota, Fungi) Using Illumina and Nanopore Sequence Data.</title>
        <authorList>
            <person name="Ogiso-Tanaka E."/>
            <person name="Itagaki H."/>
            <person name="Hosoya T."/>
            <person name="Hosaka K."/>
        </authorList>
    </citation>
    <scope>NUCLEOTIDE SEQUENCE</scope>
    <source>
        <strain evidence="1">MO-923</strain>
    </source>
</reference>
<evidence type="ECO:0000313" key="1">
    <source>
        <dbReference type="EMBL" id="GJJ08096.1"/>
    </source>
</evidence>
<keyword evidence="2" id="KW-1185">Reference proteome</keyword>
<gene>
    <name evidence="1" type="ORF">Clacol_002304</name>
</gene>